<name>A0A6M3LKI8_9ZZZZ</name>
<proteinExistence type="predicted"/>
<reference evidence="1" key="1">
    <citation type="submission" date="2020-03" db="EMBL/GenBank/DDBJ databases">
        <title>The deep terrestrial virosphere.</title>
        <authorList>
            <person name="Holmfeldt K."/>
            <person name="Nilsson E."/>
            <person name="Simone D."/>
            <person name="Lopez-Fernandez M."/>
            <person name="Wu X."/>
            <person name="de Brujin I."/>
            <person name="Lundin D."/>
            <person name="Andersson A."/>
            <person name="Bertilsson S."/>
            <person name="Dopson M."/>
        </authorList>
    </citation>
    <scope>NUCLEOTIDE SEQUENCE</scope>
    <source>
        <strain evidence="1">MM415B05390</strain>
    </source>
</reference>
<sequence length="132" mass="14650">MTSSRENDMEEKLFVIAEVKQVDPVAASDGTLLYNFIGRPESEYIWLHPDSPALVRQSQLRYGEPCVGERGFSPSVGGGLGLGHWPAGFPETRLIIDSYAPSPATAWDKWLSESPVCDERVKAWIGRMPRGE</sequence>
<accession>A0A6M3LKI8</accession>
<dbReference type="EMBL" id="MT143313">
    <property type="protein sequence ID" value="QJA95420.1"/>
    <property type="molecule type" value="Genomic_DNA"/>
</dbReference>
<protein>
    <submittedName>
        <fullName evidence="1">Uncharacterized protein</fullName>
    </submittedName>
</protein>
<dbReference type="AlphaFoldDB" id="A0A6M3LKI8"/>
<organism evidence="1">
    <name type="scientific">viral metagenome</name>
    <dbReference type="NCBI Taxonomy" id="1070528"/>
    <lineage>
        <taxon>unclassified sequences</taxon>
        <taxon>metagenomes</taxon>
        <taxon>organismal metagenomes</taxon>
    </lineage>
</organism>
<evidence type="ECO:0000313" key="1">
    <source>
        <dbReference type="EMBL" id="QJA95420.1"/>
    </source>
</evidence>
<gene>
    <name evidence="1" type="ORF">MM415B05390_0003</name>
</gene>